<evidence type="ECO:0000313" key="2">
    <source>
        <dbReference type="EMBL" id="SMQ54915.1"/>
    </source>
</evidence>
<sequence>MAPILAFSLYCLALLPTAFAENELYQASCQRKGKQDNGVTASICRQINKEQHFHNDWYWDLVNNECRFHNGDDPKQFGGAGWRRFTVLCQQFGLAPFNPTSCTMVDGGC</sequence>
<protein>
    <recommendedName>
        <fullName evidence="4">Cyanovirin-N domain-containing protein</fullName>
    </recommendedName>
</protein>
<proteinExistence type="predicted"/>
<feature type="chain" id="PRO_5012462891" description="Cyanovirin-N domain-containing protein" evidence="1">
    <location>
        <begin position="21"/>
        <end position="109"/>
    </location>
</feature>
<dbReference type="EMBL" id="LT853701">
    <property type="protein sequence ID" value="SMQ54915.1"/>
    <property type="molecule type" value="Genomic_DNA"/>
</dbReference>
<keyword evidence="3" id="KW-1185">Reference proteome</keyword>
<gene>
    <name evidence="2" type="ORF">ZT3D7_G10070</name>
</gene>
<feature type="signal peptide" evidence="1">
    <location>
        <begin position="1"/>
        <end position="20"/>
    </location>
</feature>
<organism evidence="2 3">
    <name type="scientific">Zymoseptoria tritici (strain ST99CH_3D7)</name>
    <dbReference type="NCBI Taxonomy" id="1276538"/>
    <lineage>
        <taxon>Eukaryota</taxon>
        <taxon>Fungi</taxon>
        <taxon>Dikarya</taxon>
        <taxon>Ascomycota</taxon>
        <taxon>Pezizomycotina</taxon>
        <taxon>Dothideomycetes</taxon>
        <taxon>Dothideomycetidae</taxon>
        <taxon>Mycosphaerellales</taxon>
        <taxon>Mycosphaerellaceae</taxon>
        <taxon>Zymoseptoria</taxon>
    </lineage>
</organism>
<evidence type="ECO:0000313" key="3">
    <source>
        <dbReference type="Proteomes" id="UP000215127"/>
    </source>
</evidence>
<keyword evidence="1" id="KW-0732">Signal</keyword>
<dbReference type="Proteomes" id="UP000215127">
    <property type="component" value="Chromosome 10"/>
</dbReference>
<name>A0A1X7S5L2_ZYMT9</name>
<evidence type="ECO:0008006" key="4">
    <source>
        <dbReference type="Google" id="ProtNLM"/>
    </source>
</evidence>
<dbReference type="AlphaFoldDB" id="A0A1X7S5L2"/>
<evidence type="ECO:0000256" key="1">
    <source>
        <dbReference type="SAM" id="SignalP"/>
    </source>
</evidence>
<accession>A0A1X7S5L2</accession>
<reference evidence="2 3" key="1">
    <citation type="submission" date="2016-06" db="EMBL/GenBank/DDBJ databases">
        <authorList>
            <person name="Kjaerup R.B."/>
            <person name="Dalgaard T.S."/>
            <person name="Juul-Madsen H.R."/>
        </authorList>
    </citation>
    <scope>NUCLEOTIDE SEQUENCE [LARGE SCALE GENOMIC DNA]</scope>
</reference>